<reference evidence="1 3" key="1">
    <citation type="submission" date="2017-11" db="EMBL/GenBank/DDBJ databases">
        <title>The genome of Rhizophagus clarus HR1 reveals common genetic basis of auxotrophy among arbuscular mycorrhizal fungi.</title>
        <authorList>
            <person name="Kobayashi Y."/>
        </authorList>
    </citation>
    <scope>NUCLEOTIDE SEQUENCE [LARGE SCALE GENOMIC DNA]</scope>
    <source>
        <strain evidence="1 3">HR1</strain>
    </source>
</reference>
<evidence type="ECO:0000313" key="1">
    <source>
        <dbReference type="EMBL" id="GBC00272.1"/>
    </source>
</evidence>
<reference evidence="2" key="2">
    <citation type="submission" date="2019-10" db="EMBL/GenBank/DDBJ databases">
        <title>Conservation and host-specific expression of non-tandemly repeated heterogenous ribosome RNA gene in arbuscular mycorrhizal fungi.</title>
        <authorList>
            <person name="Maeda T."/>
            <person name="Kobayashi Y."/>
            <person name="Nakagawa T."/>
            <person name="Ezawa T."/>
            <person name="Yamaguchi K."/>
            <person name="Bino T."/>
            <person name="Nishimoto Y."/>
            <person name="Shigenobu S."/>
            <person name="Kawaguchi M."/>
        </authorList>
    </citation>
    <scope>NUCLEOTIDE SEQUENCE</scope>
    <source>
        <strain evidence="2">HR1</strain>
    </source>
</reference>
<gene>
    <name evidence="2" type="ORF">RCL2_002789300</name>
    <name evidence="1" type="ORF">RclHR1_00380040</name>
</gene>
<comment type="caution">
    <text evidence="1">The sequence shown here is derived from an EMBL/GenBank/DDBJ whole genome shotgun (WGS) entry which is preliminary data.</text>
</comment>
<keyword evidence="3" id="KW-1185">Reference proteome</keyword>
<proteinExistence type="predicted"/>
<organism evidence="1 3">
    <name type="scientific">Rhizophagus clarus</name>
    <dbReference type="NCBI Taxonomy" id="94130"/>
    <lineage>
        <taxon>Eukaryota</taxon>
        <taxon>Fungi</taxon>
        <taxon>Fungi incertae sedis</taxon>
        <taxon>Mucoromycota</taxon>
        <taxon>Glomeromycotina</taxon>
        <taxon>Glomeromycetes</taxon>
        <taxon>Glomerales</taxon>
        <taxon>Glomeraceae</taxon>
        <taxon>Rhizophagus</taxon>
    </lineage>
</organism>
<evidence type="ECO:0000313" key="3">
    <source>
        <dbReference type="Proteomes" id="UP000247702"/>
    </source>
</evidence>
<dbReference type="AlphaFoldDB" id="A0A2Z6RUP3"/>
<dbReference type="EMBL" id="BEXD01003112">
    <property type="protein sequence ID" value="GBC00272.1"/>
    <property type="molecule type" value="Genomic_DNA"/>
</dbReference>
<dbReference type="Proteomes" id="UP000247702">
    <property type="component" value="Unassembled WGS sequence"/>
</dbReference>
<dbReference type="OrthoDB" id="10431849at2759"/>
<accession>A0A2Z6RUP3</accession>
<protein>
    <submittedName>
        <fullName evidence="1">Uncharacterized protein</fullName>
    </submittedName>
</protein>
<sequence>MLSSSPDNIKMDYNVKKWCHVLENTFLTYYWTEHAKKYTYTERTEASPKHIEKILLAYNKGNNQYIRETEGNRPNTKRILHVIPHIPKLITVVIDTTQTNCWKIVTYYYTDKEEEIRNKFGNYDNLA</sequence>
<dbReference type="EMBL" id="BLAL01000300">
    <property type="protein sequence ID" value="GET01486.1"/>
    <property type="molecule type" value="Genomic_DNA"/>
</dbReference>
<dbReference type="Proteomes" id="UP000615446">
    <property type="component" value="Unassembled WGS sequence"/>
</dbReference>
<evidence type="ECO:0000313" key="2">
    <source>
        <dbReference type="EMBL" id="GET01486.1"/>
    </source>
</evidence>
<name>A0A2Z6RUP3_9GLOM</name>